<evidence type="ECO:0000313" key="1">
    <source>
        <dbReference type="EMBL" id="KZT50146.1"/>
    </source>
</evidence>
<organism evidence="1 2">
    <name type="scientific">Calocera cornea HHB12733</name>
    <dbReference type="NCBI Taxonomy" id="1353952"/>
    <lineage>
        <taxon>Eukaryota</taxon>
        <taxon>Fungi</taxon>
        <taxon>Dikarya</taxon>
        <taxon>Basidiomycota</taxon>
        <taxon>Agaricomycotina</taxon>
        <taxon>Dacrymycetes</taxon>
        <taxon>Dacrymycetales</taxon>
        <taxon>Dacrymycetaceae</taxon>
        <taxon>Calocera</taxon>
    </lineage>
</organism>
<proteinExistence type="predicted"/>
<dbReference type="InParanoid" id="A0A165C2E4"/>
<accession>A0A165C2E4</accession>
<evidence type="ECO:0000313" key="2">
    <source>
        <dbReference type="Proteomes" id="UP000076842"/>
    </source>
</evidence>
<keyword evidence="2" id="KW-1185">Reference proteome</keyword>
<reference evidence="1 2" key="1">
    <citation type="journal article" date="2016" name="Mol. Biol. Evol.">
        <title>Comparative Genomics of Early-Diverging Mushroom-Forming Fungi Provides Insights into the Origins of Lignocellulose Decay Capabilities.</title>
        <authorList>
            <person name="Nagy L.G."/>
            <person name="Riley R."/>
            <person name="Tritt A."/>
            <person name="Adam C."/>
            <person name="Daum C."/>
            <person name="Floudas D."/>
            <person name="Sun H."/>
            <person name="Yadav J.S."/>
            <person name="Pangilinan J."/>
            <person name="Larsson K.H."/>
            <person name="Matsuura K."/>
            <person name="Barry K."/>
            <person name="Labutti K."/>
            <person name="Kuo R."/>
            <person name="Ohm R.A."/>
            <person name="Bhattacharya S.S."/>
            <person name="Shirouzu T."/>
            <person name="Yoshinaga Y."/>
            <person name="Martin F.M."/>
            <person name="Grigoriev I.V."/>
            <person name="Hibbett D.S."/>
        </authorList>
    </citation>
    <scope>NUCLEOTIDE SEQUENCE [LARGE SCALE GENOMIC DNA]</scope>
    <source>
        <strain evidence="1 2">HHB12733</strain>
    </source>
</reference>
<sequence>MDAMCRGIHRLPSEILRCILREATSIEDGFSYPIDVDEREQETGIAQKIALSMESKHAISLVSKRFHGLGDEYLLHTLHVTRQTHIRPLGAVLRQRNDNA</sequence>
<dbReference type="Proteomes" id="UP000076842">
    <property type="component" value="Unassembled WGS sequence"/>
</dbReference>
<dbReference type="EMBL" id="KV424223">
    <property type="protein sequence ID" value="KZT50146.1"/>
    <property type="molecule type" value="Genomic_DNA"/>
</dbReference>
<gene>
    <name evidence="1" type="ORF">CALCODRAFT_505010</name>
</gene>
<dbReference type="OrthoDB" id="2973896at2759"/>
<protein>
    <submittedName>
        <fullName evidence="1">Uncharacterized protein</fullName>
    </submittedName>
</protein>
<dbReference type="AlphaFoldDB" id="A0A165C2E4"/>
<name>A0A165C2E4_9BASI</name>